<reference evidence="6 7" key="1">
    <citation type="submission" date="2015-01" db="EMBL/GenBank/DDBJ databases">
        <title>The Genome Sequence of Ochroconis gallopava CBS43764.</title>
        <authorList>
            <consortium name="The Broad Institute Genomics Platform"/>
            <person name="Cuomo C."/>
            <person name="de Hoog S."/>
            <person name="Gorbushina A."/>
            <person name="Stielow B."/>
            <person name="Teixiera M."/>
            <person name="Abouelleil A."/>
            <person name="Chapman S.B."/>
            <person name="Priest M."/>
            <person name="Young S.K."/>
            <person name="Wortman J."/>
            <person name="Nusbaum C."/>
            <person name="Birren B."/>
        </authorList>
    </citation>
    <scope>NUCLEOTIDE SEQUENCE [LARGE SCALE GENOMIC DNA]</scope>
    <source>
        <strain evidence="6 7">CBS 43764</strain>
    </source>
</reference>
<dbReference type="InParanoid" id="A0A0D2AQN8"/>
<feature type="transmembrane region" description="Helical" evidence="4">
    <location>
        <begin position="192"/>
        <end position="216"/>
    </location>
</feature>
<dbReference type="Gene3D" id="1.20.1250.20">
    <property type="entry name" value="MFS general substrate transporter like domains"/>
    <property type="match status" value="2"/>
</dbReference>
<dbReference type="GO" id="GO:0016020">
    <property type="term" value="C:membrane"/>
    <property type="evidence" value="ECO:0007669"/>
    <property type="project" value="UniProtKB-SubCell"/>
</dbReference>
<dbReference type="CDD" id="cd17352">
    <property type="entry name" value="MFS_MCT_SLC16"/>
    <property type="match status" value="1"/>
</dbReference>
<name>A0A0D2AQN8_9PEZI</name>
<keyword evidence="4" id="KW-0472">Membrane</keyword>
<evidence type="ECO:0000256" key="3">
    <source>
        <dbReference type="SAM" id="MobiDB-lite"/>
    </source>
</evidence>
<dbReference type="FunCoup" id="A0A0D2AQN8">
    <property type="interactions" value="180"/>
</dbReference>
<accession>A0A0D2AQN8</accession>
<protein>
    <recommendedName>
        <fullName evidence="5">Major facilitator superfamily (MFS) profile domain-containing protein</fullName>
    </recommendedName>
</protein>
<comment type="similarity">
    <text evidence="2">Belongs to the major facilitator superfamily. Monocarboxylate porter (TC 2.A.1.13) family.</text>
</comment>
<evidence type="ECO:0000256" key="2">
    <source>
        <dbReference type="ARBA" id="ARBA00006727"/>
    </source>
</evidence>
<feature type="transmembrane region" description="Helical" evidence="4">
    <location>
        <begin position="362"/>
        <end position="380"/>
    </location>
</feature>
<dbReference type="OrthoDB" id="410267at2759"/>
<feature type="transmembrane region" description="Helical" evidence="4">
    <location>
        <begin position="222"/>
        <end position="246"/>
    </location>
</feature>
<keyword evidence="7" id="KW-1185">Reference proteome</keyword>
<organism evidence="6 7">
    <name type="scientific">Verruconis gallopava</name>
    <dbReference type="NCBI Taxonomy" id="253628"/>
    <lineage>
        <taxon>Eukaryota</taxon>
        <taxon>Fungi</taxon>
        <taxon>Dikarya</taxon>
        <taxon>Ascomycota</taxon>
        <taxon>Pezizomycotina</taxon>
        <taxon>Dothideomycetes</taxon>
        <taxon>Pleosporomycetidae</taxon>
        <taxon>Venturiales</taxon>
        <taxon>Sympoventuriaceae</taxon>
        <taxon>Verruconis</taxon>
    </lineage>
</organism>
<dbReference type="EMBL" id="KN847530">
    <property type="protein sequence ID" value="KIW08845.1"/>
    <property type="molecule type" value="Genomic_DNA"/>
</dbReference>
<dbReference type="PANTHER" id="PTHR11360">
    <property type="entry name" value="MONOCARBOXYLATE TRANSPORTER"/>
    <property type="match status" value="1"/>
</dbReference>
<dbReference type="VEuPathDB" id="FungiDB:PV09_00771"/>
<comment type="subcellular location">
    <subcellularLocation>
        <location evidence="1">Membrane</location>
        <topology evidence="1">Multi-pass membrane protein</topology>
    </subcellularLocation>
</comment>
<dbReference type="RefSeq" id="XP_016218714.1">
    <property type="nucleotide sequence ID" value="XM_016353561.1"/>
</dbReference>
<evidence type="ECO:0000256" key="4">
    <source>
        <dbReference type="SAM" id="Phobius"/>
    </source>
</evidence>
<dbReference type="InterPro" id="IPR020846">
    <property type="entry name" value="MFS_dom"/>
</dbReference>
<dbReference type="GO" id="GO:0022857">
    <property type="term" value="F:transmembrane transporter activity"/>
    <property type="evidence" value="ECO:0007669"/>
    <property type="project" value="InterPro"/>
</dbReference>
<sequence length="528" mass="57050">MTRPLNGSKPGPISRTVSYRSIAAPRSTHVNDECRDSFSTLSSSSSAEPDYPGEAWMEKENIDTQSFRADVESLRTKEASESQSRPTQLSLSLAPTSQWQVAPAPSIPSADGDATYPEGGLRAWLVVLGSFSGMMAAFGFMNTMGAFQTYVSQNQLKDYNESTIGWIFSFFVFLSFFCGLQIGPVFDAKGPFWLIMSGSVLLTAATLLLGLCHAYWQFMLVIGLMAGFGVSLIFTPSVSAVGHFFLAKRGAATGIAAMGGSVGGVVFPLTLQTLIPRIGFAWATRVMGLIIGILCLTSVVLVRSRLPPKPGSSILPDIKIFKDPAFAFVTTGVFFMEFALFIPVSYISSFVVETQVENAQRFGYQLLAILNAGSTLGRWLPGVFSDRIGRYNSMILMLGFCCLTTLAFWLPASWLPVENGVAHPAVKPLIIVYAVIFGFASGSNISLTPVCVGQLCDTEEYGRYYATCYTVVSFGTLTGIPIAGALIQACGGKYYGVALFTGASYIVSFICMFTARVLKAGWKLKVMY</sequence>
<dbReference type="InterPro" id="IPR036259">
    <property type="entry name" value="MFS_trans_sf"/>
</dbReference>
<evidence type="ECO:0000313" key="7">
    <source>
        <dbReference type="Proteomes" id="UP000053259"/>
    </source>
</evidence>
<dbReference type="GeneID" id="27308744"/>
<feature type="transmembrane region" description="Helical" evidence="4">
    <location>
        <begin position="494"/>
        <end position="518"/>
    </location>
</feature>
<proteinExistence type="inferred from homology"/>
<evidence type="ECO:0000256" key="1">
    <source>
        <dbReference type="ARBA" id="ARBA00004141"/>
    </source>
</evidence>
<keyword evidence="4" id="KW-1133">Transmembrane helix</keyword>
<feature type="transmembrane region" description="Helical" evidence="4">
    <location>
        <begin position="253"/>
        <end position="275"/>
    </location>
</feature>
<feature type="compositionally biased region" description="Low complexity" evidence="3">
    <location>
        <begin position="37"/>
        <end position="46"/>
    </location>
</feature>
<dbReference type="InterPro" id="IPR011701">
    <property type="entry name" value="MFS"/>
</dbReference>
<feature type="domain" description="Major facilitator superfamily (MFS) profile" evidence="5">
    <location>
        <begin position="125"/>
        <end position="520"/>
    </location>
</feature>
<feature type="transmembrane region" description="Helical" evidence="4">
    <location>
        <begin position="392"/>
        <end position="410"/>
    </location>
</feature>
<evidence type="ECO:0000259" key="5">
    <source>
        <dbReference type="PROSITE" id="PS50850"/>
    </source>
</evidence>
<feature type="region of interest" description="Disordered" evidence="3">
    <location>
        <begin position="27"/>
        <end position="54"/>
    </location>
</feature>
<dbReference type="SUPFAM" id="SSF103473">
    <property type="entry name" value="MFS general substrate transporter"/>
    <property type="match status" value="1"/>
</dbReference>
<dbReference type="AlphaFoldDB" id="A0A0D2AQN8"/>
<dbReference type="Pfam" id="PF07690">
    <property type="entry name" value="MFS_1"/>
    <property type="match status" value="1"/>
</dbReference>
<feature type="transmembrane region" description="Helical" evidence="4">
    <location>
        <begin position="323"/>
        <end position="342"/>
    </location>
</feature>
<feature type="transmembrane region" description="Helical" evidence="4">
    <location>
        <begin position="281"/>
        <end position="302"/>
    </location>
</feature>
<keyword evidence="4" id="KW-0812">Transmembrane</keyword>
<feature type="transmembrane region" description="Helical" evidence="4">
    <location>
        <begin position="464"/>
        <end position="488"/>
    </location>
</feature>
<feature type="transmembrane region" description="Helical" evidence="4">
    <location>
        <begin position="430"/>
        <end position="452"/>
    </location>
</feature>
<dbReference type="PANTHER" id="PTHR11360:SF177">
    <property type="entry name" value="RIBOFLAVIN TRANSPORTER MCH5"/>
    <property type="match status" value="1"/>
</dbReference>
<feature type="region of interest" description="Disordered" evidence="3">
    <location>
        <begin position="1"/>
        <end position="20"/>
    </location>
</feature>
<feature type="transmembrane region" description="Helical" evidence="4">
    <location>
        <begin position="163"/>
        <end position="180"/>
    </location>
</feature>
<dbReference type="InterPro" id="IPR050327">
    <property type="entry name" value="Proton-linked_MCT"/>
</dbReference>
<dbReference type="PROSITE" id="PS50850">
    <property type="entry name" value="MFS"/>
    <property type="match status" value="1"/>
</dbReference>
<feature type="transmembrane region" description="Helical" evidence="4">
    <location>
        <begin position="123"/>
        <end position="143"/>
    </location>
</feature>
<evidence type="ECO:0000313" key="6">
    <source>
        <dbReference type="EMBL" id="KIW08845.1"/>
    </source>
</evidence>
<dbReference type="HOGENOM" id="CLU_001265_1_0_1"/>
<dbReference type="Proteomes" id="UP000053259">
    <property type="component" value="Unassembled WGS sequence"/>
</dbReference>
<gene>
    <name evidence="6" type="ORF">PV09_00771</name>
</gene>